<dbReference type="InterPro" id="IPR001086">
    <property type="entry name" value="Preph_deHydtase"/>
</dbReference>
<evidence type="ECO:0000259" key="6">
    <source>
        <dbReference type="PROSITE" id="PS51171"/>
    </source>
</evidence>
<dbReference type="InParanoid" id="A0A5C3PPN5"/>
<protein>
    <submittedName>
        <fullName evidence="7">PDT-domain-containing protein</fullName>
    </submittedName>
</protein>
<keyword evidence="8" id="KW-1185">Reference proteome</keyword>
<gene>
    <name evidence="7" type="ORF">K466DRAFT_514882</name>
</gene>
<keyword evidence="1" id="KW-0028">Amino-acid biosynthesis</keyword>
<dbReference type="Gene3D" id="3.40.190.10">
    <property type="entry name" value="Periplasmic binding protein-like II"/>
    <property type="match status" value="2"/>
</dbReference>
<evidence type="ECO:0000313" key="8">
    <source>
        <dbReference type="Proteomes" id="UP000308197"/>
    </source>
</evidence>
<dbReference type="PANTHER" id="PTHR21022">
    <property type="entry name" value="PREPHENATE DEHYDRATASE P PROTEIN"/>
    <property type="match status" value="1"/>
</dbReference>
<dbReference type="Pfam" id="PF00800">
    <property type="entry name" value="PDT"/>
    <property type="match status" value="1"/>
</dbReference>
<dbReference type="CDD" id="cd13532">
    <property type="entry name" value="PBP2_PDT_like"/>
    <property type="match status" value="1"/>
</dbReference>
<dbReference type="AlphaFoldDB" id="A0A5C3PPN5"/>
<dbReference type="GO" id="GO:0009094">
    <property type="term" value="P:L-phenylalanine biosynthetic process"/>
    <property type="evidence" value="ECO:0007669"/>
    <property type="project" value="UniProtKB-KW"/>
</dbReference>
<accession>A0A5C3PPN5</accession>
<evidence type="ECO:0000256" key="3">
    <source>
        <dbReference type="ARBA" id="ARBA00023222"/>
    </source>
</evidence>
<dbReference type="PROSITE" id="PS51171">
    <property type="entry name" value="PREPHENATE_DEHYDR_3"/>
    <property type="match status" value="1"/>
</dbReference>
<dbReference type="SUPFAM" id="SSF53850">
    <property type="entry name" value="Periplasmic binding protein-like II"/>
    <property type="match status" value="1"/>
</dbReference>
<evidence type="ECO:0000256" key="1">
    <source>
        <dbReference type="ARBA" id="ARBA00022605"/>
    </source>
</evidence>
<dbReference type="GO" id="GO:0005737">
    <property type="term" value="C:cytoplasm"/>
    <property type="evidence" value="ECO:0007669"/>
    <property type="project" value="TreeGrafter"/>
</dbReference>
<reference evidence="7 8" key="1">
    <citation type="journal article" date="2019" name="Nat. Ecol. Evol.">
        <title>Megaphylogeny resolves global patterns of mushroom evolution.</title>
        <authorList>
            <person name="Varga T."/>
            <person name="Krizsan K."/>
            <person name="Foldi C."/>
            <person name="Dima B."/>
            <person name="Sanchez-Garcia M."/>
            <person name="Sanchez-Ramirez S."/>
            <person name="Szollosi G.J."/>
            <person name="Szarkandi J.G."/>
            <person name="Papp V."/>
            <person name="Albert L."/>
            <person name="Andreopoulos W."/>
            <person name="Angelini C."/>
            <person name="Antonin V."/>
            <person name="Barry K.W."/>
            <person name="Bougher N.L."/>
            <person name="Buchanan P."/>
            <person name="Buyck B."/>
            <person name="Bense V."/>
            <person name="Catcheside P."/>
            <person name="Chovatia M."/>
            <person name="Cooper J."/>
            <person name="Damon W."/>
            <person name="Desjardin D."/>
            <person name="Finy P."/>
            <person name="Geml J."/>
            <person name="Haridas S."/>
            <person name="Hughes K."/>
            <person name="Justo A."/>
            <person name="Karasinski D."/>
            <person name="Kautmanova I."/>
            <person name="Kiss B."/>
            <person name="Kocsube S."/>
            <person name="Kotiranta H."/>
            <person name="LaButti K.M."/>
            <person name="Lechner B.E."/>
            <person name="Liimatainen K."/>
            <person name="Lipzen A."/>
            <person name="Lukacs Z."/>
            <person name="Mihaltcheva S."/>
            <person name="Morgado L.N."/>
            <person name="Niskanen T."/>
            <person name="Noordeloos M.E."/>
            <person name="Ohm R.A."/>
            <person name="Ortiz-Santana B."/>
            <person name="Ovrebo C."/>
            <person name="Racz N."/>
            <person name="Riley R."/>
            <person name="Savchenko A."/>
            <person name="Shiryaev A."/>
            <person name="Soop K."/>
            <person name="Spirin V."/>
            <person name="Szebenyi C."/>
            <person name="Tomsovsky M."/>
            <person name="Tulloss R.E."/>
            <person name="Uehling J."/>
            <person name="Grigoriev I.V."/>
            <person name="Vagvolgyi C."/>
            <person name="Papp T."/>
            <person name="Martin F.M."/>
            <person name="Miettinen O."/>
            <person name="Hibbett D.S."/>
            <person name="Nagy L.G."/>
        </authorList>
    </citation>
    <scope>NUCLEOTIDE SEQUENCE [LARGE SCALE GENOMIC DNA]</scope>
    <source>
        <strain evidence="7 8">HHB13444</strain>
    </source>
</reference>
<comment type="pathway">
    <text evidence="5">Amino-acid biosynthesis.</text>
</comment>
<keyword evidence="2" id="KW-0057">Aromatic amino acid biosynthesis</keyword>
<dbReference type="GO" id="GO:0004664">
    <property type="term" value="F:prephenate dehydratase activity"/>
    <property type="evidence" value="ECO:0007669"/>
    <property type="project" value="InterPro"/>
</dbReference>
<evidence type="ECO:0000313" key="7">
    <source>
        <dbReference type="EMBL" id="TFK91675.1"/>
    </source>
</evidence>
<dbReference type="Proteomes" id="UP000308197">
    <property type="component" value="Unassembled WGS sequence"/>
</dbReference>
<dbReference type="STRING" id="1314778.A0A5C3PPN5"/>
<evidence type="ECO:0000256" key="4">
    <source>
        <dbReference type="ARBA" id="ARBA00023239"/>
    </source>
</evidence>
<dbReference type="PANTHER" id="PTHR21022:SF19">
    <property type="entry name" value="PREPHENATE DEHYDRATASE-RELATED"/>
    <property type="match status" value="1"/>
</dbReference>
<keyword evidence="3" id="KW-0584">Phenylalanine biosynthesis</keyword>
<evidence type="ECO:0000256" key="5">
    <source>
        <dbReference type="ARBA" id="ARBA00029440"/>
    </source>
</evidence>
<proteinExistence type="predicted"/>
<dbReference type="FunCoup" id="A0A5C3PPN5">
    <property type="interactions" value="315"/>
</dbReference>
<dbReference type="EMBL" id="ML211014">
    <property type="protein sequence ID" value="TFK91675.1"/>
    <property type="molecule type" value="Genomic_DNA"/>
</dbReference>
<evidence type="ECO:0000256" key="2">
    <source>
        <dbReference type="ARBA" id="ARBA00023141"/>
    </source>
</evidence>
<keyword evidence="4" id="KW-0456">Lyase</keyword>
<feature type="domain" description="Prephenate dehydratase" evidence="6">
    <location>
        <begin position="8"/>
        <end position="194"/>
    </location>
</feature>
<sequence length="315" mass="34272">MDEHTAPGLAFLGPPGSYSHQCAVERFEDSVWYAAQSAITDVFHAVSAEVPFAVIPQENSTYGSVVDTYDSLRSPEAGQSVFVRGELTLSVKHCLVVRSGVKLEDVRRVMSHEQALGQCSRFLSEHLPGVTRTKVPSTSAAASAVLCCGEGTDEPESAAICSAHCASLFDGLEILRHDIQDEASNTTRFYILAKSLDAPLPGSSKQPRRQRALIRVGNQVKLQREYEPPSTSHSTRIITSTLLTTFGCPPLRIDRRPSLNDIPFDDVYFLEVGDLTLPVTAATIKNCEEEWLQRLQNGVEGINAAGGEATILGVW</sequence>
<organism evidence="7 8">
    <name type="scientific">Polyporus arcularius HHB13444</name>
    <dbReference type="NCBI Taxonomy" id="1314778"/>
    <lineage>
        <taxon>Eukaryota</taxon>
        <taxon>Fungi</taxon>
        <taxon>Dikarya</taxon>
        <taxon>Basidiomycota</taxon>
        <taxon>Agaricomycotina</taxon>
        <taxon>Agaricomycetes</taxon>
        <taxon>Polyporales</taxon>
        <taxon>Polyporaceae</taxon>
        <taxon>Polyporus</taxon>
    </lineage>
</organism>
<name>A0A5C3PPN5_9APHY</name>